<organism evidence="6 7">
    <name type="scientific">Candidatus Carbonibacillus altaicus</name>
    <dbReference type="NCBI Taxonomy" id="2163959"/>
    <lineage>
        <taxon>Bacteria</taxon>
        <taxon>Bacillati</taxon>
        <taxon>Bacillota</taxon>
        <taxon>Bacilli</taxon>
        <taxon>Bacillales</taxon>
        <taxon>Candidatus Carbonibacillus</taxon>
    </lineage>
</organism>
<dbReference type="Proteomes" id="UP000244338">
    <property type="component" value="Unassembled WGS sequence"/>
</dbReference>
<proteinExistence type="inferred from homology"/>
<evidence type="ECO:0000313" key="7">
    <source>
        <dbReference type="Proteomes" id="UP000244338"/>
    </source>
</evidence>
<dbReference type="PANTHER" id="PTHR10625:SF10">
    <property type="entry name" value="HISTONE DEACETYLASE HDAC1"/>
    <property type="match status" value="1"/>
</dbReference>
<keyword evidence="4" id="KW-0006">Acetoin catabolism</keyword>
<dbReference type="InterPro" id="IPR023801">
    <property type="entry name" value="His_deacetylse_dom"/>
</dbReference>
<dbReference type="Pfam" id="PF00850">
    <property type="entry name" value="Hist_deacetyl"/>
    <property type="match status" value="1"/>
</dbReference>
<comment type="pathway">
    <text evidence="1">Ketone degradation; acetoin degradation.</text>
</comment>
<dbReference type="PANTHER" id="PTHR10625">
    <property type="entry name" value="HISTONE DEACETYLASE HDAC1-RELATED"/>
    <property type="match status" value="1"/>
</dbReference>
<dbReference type="GO" id="GO:0004407">
    <property type="term" value="F:histone deacetylase activity"/>
    <property type="evidence" value="ECO:0007669"/>
    <property type="project" value="TreeGrafter"/>
</dbReference>
<evidence type="ECO:0000313" key="6">
    <source>
        <dbReference type="EMBL" id="PTQ56537.1"/>
    </source>
</evidence>
<protein>
    <recommendedName>
        <fullName evidence="3">Acetoin utilization protein AcuC</fullName>
    </recommendedName>
</protein>
<dbReference type="Gene3D" id="3.40.800.20">
    <property type="entry name" value="Histone deacetylase domain"/>
    <property type="match status" value="1"/>
</dbReference>
<evidence type="ECO:0000256" key="2">
    <source>
        <dbReference type="ARBA" id="ARBA00005947"/>
    </source>
</evidence>
<dbReference type="PRINTS" id="PR01272">
    <property type="entry name" value="ACUCPROTEIN"/>
</dbReference>
<reference evidence="7" key="1">
    <citation type="journal article" date="2018" name="Sci. Rep.">
        <title>Lignite coal burning seam in the remote Altai Mountains harbors a hydrogen-driven thermophilic microbial community.</title>
        <authorList>
            <person name="Kadnikov V.V."/>
            <person name="Mardanov A.V."/>
            <person name="Ivasenko D.A."/>
            <person name="Antsiferov D.V."/>
            <person name="Beletsky A.V."/>
            <person name="Karnachuk O.V."/>
            <person name="Ravin N.V."/>
        </authorList>
    </citation>
    <scope>NUCLEOTIDE SEQUENCE [LARGE SCALE GENOMIC DNA]</scope>
</reference>
<dbReference type="GO" id="GO:0040029">
    <property type="term" value="P:epigenetic regulation of gene expression"/>
    <property type="evidence" value="ECO:0007669"/>
    <property type="project" value="TreeGrafter"/>
</dbReference>
<dbReference type="InterPro" id="IPR037138">
    <property type="entry name" value="His_deacetylse_dom_sf"/>
</dbReference>
<accession>A0A2R6Y1I8</accession>
<dbReference type="InterPro" id="IPR023696">
    <property type="entry name" value="Ureohydrolase_dom_sf"/>
</dbReference>
<dbReference type="PRINTS" id="PR01270">
    <property type="entry name" value="HDASUPER"/>
</dbReference>
<dbReference type="CDD" id="cd09994">
    <property type="entry name" value="HDAC_AcuC_like"/>
    <property type="match status" value="1"/>
</dbReference>
<dbReference type="EMBL" id="PEBX01000025">
    <property type="protein sequence ID" value="PTQ56537.1"/>
    <property type="molecule type" value="Genomic_DNA"/>
</dbReference>
<evidence type="ECO:0000259" key="5">
    <source>
        <dbReference type="Pfam" id="PF00850"/>
    </source>
</evidence>
<dbReference type="AlphaFoldDB" id="A0A2R6Y1I8"/>
<name>A0A2R6Y1I8_9BACL</name>
<evidence type="ECO:0000256" key="4">
    <source>
        <dbReference type="ARBA" id="ARBA00022627"/>
    </source>
</evidence>
<evidence type="ECO:0000256" key="3">
    <source>
        <dbReference type="ARBA" id="ARBA00020218"/>
    </source>
</evidence>
<evidence type="ECO:0000256" key="1">
    <source>
        <dbReference type="ARBA" id="ARBA00005101"/>
    </source>
</evidence>
<sequence>MMHGRGPEALFIYSDELLSYHFHDDHPFNQLRLKLTLTLLQALELIHDTQIIPPQEATEGDLLRVHDPLYIENVKRMSEIGTTSANDLQYGIGTEDVPPFPGMHKAASLIAGGARLGAEEVMKQAERHVVFLGGGLHHAFRGKASGFCIYNDAAVAISYLLDTYDLKVLYIDTDAHHGDGVQWIFYDEPRVMTVSLHETGKYLFPGTGHIYERGEGKGYGTKINVPLEPFTEDDSFQHVFEQVLVPAFERFRPDVVVSQNGADAHRFDPLTHLSLSMRSYRFIPKLVHELTHAYAGGRWLALGGGGYDIWRVVPRAWTYLFAEANHNPLTDRDIPPSWRDQWKEKSPVELPTRLLDPPFLPIPRRKEINEKNEVTLNRVLSFFQHT</sequence>
<dbReference type="InterPro" id="IPR003085">
    <property type="entry name" value="AcuC"/>
</dbReference>
<dbReference type="SUPFAM" id="SSF52768">
    <property type="entry name" value="Arginase/deacetylase"/>
    <property type="match status" value="1"/>
</dbReference>
<gene>
    <name evidence="6" type="ORF">BSOLF_0089</name>
</gene>
<dbReference type="InterPro" id="IPR000286">
    <property type="entry name" value="HDACs"/>
</dbReference>
<dbReference type="UniPathway" id="UPA00040"/>
<comment type="similarity">
    <text evidence="2">Belongs to the histone deacetylase family.</text>
</comment>
<dbReference type="GO" id="GO:0045150">
    <property type="term" value="P:acetoin catabolic process"/>
    <property type="evidence" value="ECO:0007669"/>
    <property type="project" value="UniProtKB-UniPathway"/>
</dbReference>
<feature type="domain" description="Histone deacetylase" evidence="5">
    <location>
        <begin position="26"/>
        <end position="322"/>
    </location>
</feature>
<comment type="caution">
    <text evidence="6">The sequence shown here is derived from an EMBL/GenBank/DDBJ whole genome shotgun (WGS) entry which is preliminary data.</text>
</comment>